<gene>
    <name evidence="9" type="primary">Arsa-L</name>
    <name evidence="9" type="ORF">Hamer_G018257</name>
</gene>
<dbReference type="Pfam" id="PF00884">
    <property type="entry name" value="Sulfatase"/>
    <property type="match status" value="1"/>
</dbReference>
<dbReference type="Proteomes" id="UP000747542">
    <property type="component" value="Unassembled WGS sequence"/>
</dbReference>
<dbReference type="InterPro" id="IPR050738">
    <property type="entry name" value="Sulfatase"/>
</dbReference>
<dbReference type="SUPFAM" id="SSF53649">
    <property type="entry name" value="Alkaline phosphatase-like"/>
    <property type="match status" value="1"/>
</dbReference>
<protein>
    <submittedName>
        <fullName evidence="9">Arylsulfatase A-like</fullName>
    </submittedName>
</protein>
<evidence type="ECO:0000313" key="9">
    <source>
        <dbReference type="EMBL" id="KAG7154506.1"/>
    </source>
</evidence>
<dbReference type="Gene3D" id="3.40.720.10">
    <property type="entry name" value="Alkaline Phosphatase, subunit A"/>
    <property type="match status" value="1"/>
</dbReference>
<dbReference type="InterPro" id="IPR017850">
    <property type="entry name" value="Alkaline_phosphatase_core_sf"/>
</dbReference>
<evidence type="ECO:0000256" key="5">
    <source>
        <dbReference type="ARBA" id="ARBA00022837"/>
    </source>
</evidence>
<evidence type="ECO:0000313" key="10">
    <source>
        <dbReference type="Proteomes" id="UP000747542"/>
    </source>
</evidence>
<feature type="non-terminal residue" evidence="9">
    <location>
        <position position="521"/>
    </location>
</feature>
<evidence type="ECO:0000259" key="8">
    <source>
        <dbReference type="Pfam" id="PF00884"/>
    </source>
</evidence>
<name>A0A8J5MK86_HOMAM</name>
<feature type="compositionally biased region" description="Basic and acidic residues" evidence="6">
    <location>
        <begin position="38"/>
        <end position="73"/>
    </location>
</feature>
<sequence length="521" mass="57082">MIMRTVFVCSLVMLVSGEVVRIPDERGMGVNIGEWGEDIERERTDDDGRREAGERERMDDDGRGEAEERERVNTGEWGEDIERDACECKQSLKVNKTRPNIIILLADDLGYGDLSYSGHPTSRTPHIDRLAANSRFFSQFYVTSPVCSPSRSSLLTGRVQVRSGVYPGVFTPDNTLGLPLNETTIASLLKDQYVGVPYSHDMCPCLQCFPGRQPCYDTCWHWDVSCPLFRNTTIVEQPVDLPSLHQRLVDHALAFIHKASSTKQPFFLYLPFHHVHHPQFASSKYHGRSERGRFGDALQELDGAIGQLMGYLRTLQLLPSTLVWFTSDNGPSMTRHERGGSAGPLRCGKGSTWEGGVRVPTFVHWQSHITPGLASTLDILPTLAAITNITTSHLTLDGVDISPLLLDPVAKSPRQLFAVYPAAPTQALGPFAVTNGTFKAHYYTKGSGCVREYQGVSGCVRVCQGVSGSVRVCQDVSGSVRMCQGVSGGVRGRQGGWRGGGLGGWTRWVEGGGPGGWRGSG</sequence>
<dbReference type="PANTHER" id="PTHR42693:SF11">
    <property type="entry name" value="ARYLSULFATASE A"/>
    <property type="match status" value="1"/>
</dbReference>
<dbReference type="InterPro" id="IPR024607">
    <property type="entry name" value="Sulfatase_CS"/>
</dbReference>
<reference evidence="9" key="1">
    <citation type="journal article" date="2021" name="Sci. Adv.">
        <title>The American lobster genome reveals insights on longevity, neural, and immune adaptations.</title>
        <authorList>
            <person name="Polinski J.M."/>
            <person name="Zimin A.V."/>
            <person name="Clark K.F."/>
            <person name="Kohn A.B."/>
            <person name="Sadowski N."/>
            <person name="Timp W."/>
            <person name="Ptitsyn A."/>
            <person name="Khanna P."/>
            <person name="Romanova D.Y."/>
            <person name="Williams P."/>
            <person name="Greenwood S.J."/>
            <person name="Moroz L.L."/>
            <person name="Walt D.R."/>
            <person name="Bodnar A.G."/>
        </authorList>
    </citation>
    <scope>NUCLEOTIDE SEQUENCE</scope>
    <source>
        <strain evidence="9">GMGI-L3</strain>
    </source>
</reference>
<evidence type="ECO:0000256" key="7">
    <source>
        <dbReference type="SAM" id="SignalP"/>
    </source>
</evidence>
<dbReference type="AlphaFoldDB" id="A0A8J5MK86"/>
<dbReference type="InterPro" id="IPR000917">
    <property type="entry name" value="Sulfatase_N"/>
</dbReference>
<feature type="region of interest" description="Disordered" evidence="6">
    <location>
        <begin position="37"/>
        <end position="73"/>
    </location>
</feature>
<comment type="caution">
    <text evidence="9">The sequence shown here is derived from an EMBL/GenBank/DDBJ whole genome shotgun (WGS) entry which is preliminary data.</text>
</comment>
<keyword evidence="10" id="KW-1185">Reference proteome</keyword>
<keyword evidence="3" id="KW-0479">Metal-binding</keyword>
<keyword evidence="7" id="KW-0732">Signal</keyword>
<evidence type="ECO:0000256" key="2">
    <source>
        <dbReference type="ARBA" id="ARBA00008779"/>
    </source>
</evidence>
<dbReference type="EMBL" id="JAHLQT010044460">
    <property type="protein sequence ID" value="KAG7154506.1"/>
    <property type="molecule type" value="Genomic_DNA"/>
</dbReference>
<feature type="signal peptide" evidence="7">
    <location>
        <begin position="1"/>
        <end position="17"/>
    </location>
</feature>
<organism evidence="9 10">
    <name type="scientific">Homarus americanus</name>
    <name type="common">American lobster</name>
    <dbReference type="NCBI Taxonomy" id="6706"/>
    <lineage>
        <taxon>Eukaryota</taxon>
        <taxon>Metazoa</taxon>
        <taxon>Ecdysozoa</taxon>
        <taxon>Arthropoda</taxon>
        <taxon>Crustacea</taxon>
        <taxon>Multicrustacea</taxon>
        <taxon>Malacostraca</taxon>
        <taxon>Eumalacostraca</taxon>
        <taxon>Eucarida</taxon>
        <taxon>Decapoda</taxon>
        <taxon>Pleocyemata</taxon>
        <taxon>Astacidea</taxon>
        <taxon>Nephropoidea</taxon>
        <taxon>Nephropidae</taxon>
        <taxon>Homarus</taxon>
    </lineage>
</organism>
<accession>A0A8J5MK86</accession>
<evidence type="ECO:0000256" key="1">
    <source>
        <dbReference type="ARBA" id="ARBA00001913"/>
    </source>
</evidence>
<dbReference type="GO" id="GO:0046872">
    <property type="term" value="F:metal ion binding"/>
    <property type="evidence" value="ECO:0007669"/>
    <property type="project" value="UniProtKB-KW"/>
</dbReference>
<keyword evidence="4" id="KW-0378">Hydrolase</keyword>
<evidence type="ECO:0000256" key="4">
    <source>
        <dbReference type="ARBA" id="ARBA00022801"/>
    </source>
</evidence>
<comment type="cofactor">
    <cofactor evidence="1">
        <name>Ca(2+)</name>
        <dbReference type="ChEBI" id="CHEBI:29108"/>
    </cofactor>
</comment>
<dbReference type="PROSITE" id="PS00523">
    <property type="entry name" value="SULFATASE_1"/>
    <property type="match status" value="1"/>
</dbReference>
<dbReference type="PANTHER" id="PTHR42693">
    <property type="entry name" value="ARYLSULFATASE FAMILY MEMBER"/>
    <property type="match status" value="1"/>
</dbReference>
<keyword evidence="5" id="KW-0106">Calcium</keyword>
<feature type="domain" description="Sulfatase N-terminal" evidence="8">
    <location>
        <begin position="99"/>
        <end position="388"/>
    </location>
</feature>
<feature type="chain" id="PRO_5035322324" evidence="7">
    <location>
        <begin position="18"/>
        <end position="521"/>
    </location>
</feature>
<dbReference type="GO" id="GO:0004065">
    <property type="term" value="F:arylsulfatase activity"/>
    <property type="evidence" value="ECO:0007669"/>
    <property type="project" value="TreeGrafter"/>
</dbReference>
<evidence type="ECO:0000256" key="6">
    <source>
        <dbReference type="SAM" id="MobiDB-lite"/>
    </source>
</evidence>
<comment type="similarity">
    <text evidence="2">Belongs to the sulfatase family.</text>
</comment>
<proteinExistence type="inferred from homology"/>
<evidence type="ECO:0000256" key="3">
    <source>
        <dbReference type="ARBA" id="ARBA00022723"/>
    </source>
</evidence>